<evidence type="ECO:0008006" key="4">
    <source>
        <dbReference type="Google" id="ProtNLM"/>
    </source>
</evidence>
<organism evidence="2 3">
    <name type="scientific">Peribacillus simplex</name>
    <dbReference type="NCBI Taxonomy" id="1478"/>
    <lineage>
        <taxon>Bacteria</taxon>
        <taxon>Bacillati</taxon>
        <taxon>Bacillota</taxon>
        <taxon>Bacilli</taxon>
        <taxon>Bacillales</taxon>
        <taxon>Bacillaceae</taxon>
        <taxon>Peribacillus</taxon>
    </lineage>
</organism>
<sequence length="442" mass="48215">MGKQINKVVTGTLAAALSMSLLAGCNKEGAEKTSTSKSGELSGEVTLWTASLAGEPFDTYFDELEKKFEKLHPDLDVTIEDIPQNEMEQKVLTSLTGKDVPDVVNLNPHYMSNIAAQGGLLDLTDMVSDKTKNSFVEGPYKSGIYEDKLYALPWYLTTTISWYNGDHFDQAGIKELPTTIKGIYDTAKAITDKTGKPSYYPVINDGNTIMEKMVSLSNGKPMVKDGKAVFETNKDIIDYFTYTQKMYKEGLIPQETAEGSLKTGQELFMAGNTSFLEGGVTFLGPIESGAPDVYKASKAGQPLESESAPVNVAVMNFAVPAKTKNKEAAVALAEFVTNAENQLEFSKTAGTVLPATKDSLEDDYFKNPGESPKALGMLQASESLERAKVLIPPTESSAELRESTKNIFVKNLQGKLTPEEAVKQLSSEWNKAFEKSDEKVTF</sequence>
<evidence type="ECO:0000313" key="3">
    <source>
        <dbReference type="Proteomes" id="UP000064189"/>
    </source>
</evidence>
<dbReference type="PANTHER" id="PTHR43649">
    <property type="entry name" value="ARABINOSE-BINDING PROTEIN-RELATED"/>
    <property type="match status" value="1"/>
</dbReference>
<comment type="caution">
    <text evidence="2">The sequence shown here is derived from an EMBL/GenBank/DDBJ whole genome shotgun (WGS) entry which is preliminary data.</text>
</comment>
<protein>
    <recommendedName>
        <fullName evidence="4">Sugar ABC transporter substrate-binding protein</fullName>
    </recommendedName>
</protein>
<evidence type="ECO:0000256" key="1">
    <source>
        <dbReference type="SAM" id="SignalP"/>
    </source>
</evidence>
<dbReference type="Proteomes" id="UP000064189">
    <property type="component" value="Unassembled WGS sequence"/>
</dbReference>
<evidence type="ECO:0000313" key="2">
    <source>
        <dbReference type="EMBL" id="KWW16549.1"/>
    </source>
</evidence>
<dbReference type="EMBL" id="LNNH01000032">
    <property type="protein sequence ID" value="KWW16549.1"/>
    <property type="molecule type" value="Genomic_DNA"/>
</dbReference>
<keyword evidence="3" id="KW-1185">Reference proteome</keyword>
<dbReference type="Pfam" id="PF01547">
    <property type="entry name" value="SBP_bac_1"/>
    <property type="match status" value="1"/>
</dbReference>
<dbReference type="AlphaFoldDB" id="A0A109MVS4"/>
<accession>A0A109MVS4</accession>
<feature type="signal peptide" evidence="1">
    <location>
        <begin position="1"/>
        <end position="23"/>
    </location>
</feature>
<dbReference type="Gene3D" id="3.40.190.10">
    <property type="entry name" value="Periplasmic binding protein-like II"/>
    <property type="match status" value="1"/>
</dbReference>
<dbReference type="PROSITE" id="PS51257">
    <property type="entry name" value="PROKAR_LIPOPROTEIN"/>
    <property type="match status" value="1"/>
</dbReference>
<keyword evidence="1" id="KW-0732">Signal</keyword>
<feature type="chain" id="PRO_5039169766" description="Sugar ABC transporter substrate-binding protein" evidence="1">
    <location>
        <begin position="24"/>
        <end position="442"/>
    </location>
</feature>
<name>A0A109MVS4_9BACI</name>
<dbReference type="InterPro" id="IPR006059">
    <property type="entry name" value="SBP"/>
</dbReference>
<dbReference type="SUPFAM" id="SSF53850">
    <property type="entry name" value="Periplasmic binding protein-like II"/>
    <property type="match status" value="1"/>
</dbReference>
<gene>
    <name evidence="2" type="ORF">AS888_24285</name>
</gene>
<dbReference type="RefSeq" id="WP_061143283.1">
    <property type="nucleotide sequence ID" value="NZ_LNNH01000032.1"/>
</dbReference>
<dbReference type="PANTHER" id="PTHR43649:SF12">
    <property type="entry name" value="DIACETYLCHITOBIOSE BINDING PROTEIN DASA"/>
    <property type="match status" value="1"/>
</dbReference>
<reference evidence="2 3" key="1">
    <citation type="submission" date="2015-11" db="EMBL/GenBank/DDBJ databases">
        <title>Genome Sequence of Bacillus simplex strain VanAntwerpen2.</title>
        <authorList>
            <person name="Couger M.B."/>
        </authorList>
    </citation>
    <scope>NUCLEOTIDE SEQUENCE [LARGE SCALE GENOMIC DNA]</scope>
    <source>
        <strain evidence="2 3">VanAntwerpen02</strain>
    </source>
</reference>
<proteinExistence type="predicted"/>
<dbReference type="InterPro" id="IPR050490">
    <property type="entry name" value="Bact_solute-bd_prot1"/>
</dbReference>
<dbReference type="CDD" id="cd13585">
    <property type="entry name" value="PBP2_TMBP_like"/>
    <property type="match status" value="1"/>
</dbReference>